<reference evidence="1 2" key="1">
    <citation type="journal article" date="2022" name="bioRxiv">
        <title>Genomics of Preaxostyla Flagellates Illuminates Evolutionary Transitions and the Path Towards Mitochondrial Loss.</title>
        <authorList>
            <person name="Novak L.V.F."/>
            <person name="Treitli S.C."/>
            <person name="Pyrih J."/>
            <person name="Halakuc P."/>
            <person name="Pipaliya S.V."/>
            <person name="Vacek V."/>
            <person name="Brzon O."/>
            <person name="Soukal P."/>
            <person name="Eme L."/>
            <person name="Dacks J.B."/>
            <person name="Karnkowska A."/>
            <person name="Elias M."/>
            <person name="Hampl V."/>
        </authorList>
    </citation>
    <scope>NUCLEOTIDE SEQUENCE [LARGE SCALE GENOMIC DNA]</scope>
    <source>
        <strain evidence="1">NAU3</strain>
        <tissue evidence="1">Gut</tissue>
    </source>
</reference>
<sequence>MWTKPIEIDDEEIDVLLVNADLGKADLSITTSDRIIVAPEYTAFTKHPIGVTSCPVAVKDGIINMGGLDGDELRPFWTSWKVSELALNFSDTKSEVEQASGRI</sequence>
<keyword evidence="2" id="KW-1185">Reference proteome</keyword>
<evidence type="ECO:0000313" key="1">
    <source>
        <dbReference type="EMBL" id="KAK2960902.1"/>
    </source>
</evidence>
<protein>
    <submittedName>
        <fullName evidence="1">Uncharacterized protein</fullName>
    </submittedName>
</protein>
<gene>
    <name evidence="1" type="ORF">BLNAU_3989</name>
</gene>
<comment type="caution">
    <text evidence="1">The sequence shown here is derived from an EMBL/GenBank/DDBJ whole genome shotgun (WGS) entry which is preliminary data.</text>
</comment>
<organism evidence="1 2">
    <name type="scientific">Blattamonas nauphoetae</name>
    <dbReference type="NCBI Taxonomy" id="2049346"/>
    <lineage>
        <taxon>Eukaryota</taxon>
        <taxon>Metamonada</taxon>
        <taxon>Preaxostyla</taxon>
        <taxon>Oxymonadida</taxon>
        <taxon>Blattamonas</taxon>
    </lineage>
</organism>
<evidence type="ECO:0000313" key="2">
    <source>
        <dbReference type="Proteomes" id="UP001281761"/>
    </source>
</evidence>
<proteinExistence type="predicted"/>
<name>A0ABQ9YAV5_9EUKA</name>
<dbReference type="Proteomes" id="UP001281761">
    <property type="component" value="Unassembled WGS sequence"/>
</dbReference>
<dbReference type="EMBL" id="JARBJD010000019">
    <property type="protein sequence ID" value="KAK2960902.1"/>
    <property type="molecule type" value="Genomic_DNA"/>
</dbReference>
<accession>A0ABQ9YAV5</accession>